<keyword evidence="4" id="KW-0349">Heme</keyword>
<evidence type="ECO:0000256" key="7">
    <source>
        <dbReference type="ARBA" id="ARBA00022982"/>
    </source>
</evidence>
<evidence type="ECO:0000256" key="6">
    <source>
        <dbReference type="ARBA" id="ARBA00022729"/>
    </source>
</evidence>
<dbReference type="RefSeq" id="WP_260746359.1">
    <property type="nucleotide sequence ID" value="NZ_CP092109.1"/>
</dbReference>
<keyword evidence="3" id="KW-0813">Transport</keyword>
<keyword evidence="6" id="KW-0732">Signal</keyword>
<evidence type="ECO:0000259" key="9">
    <source>
        <dbReference type="Pfam" id="PF14537"/>
    </source>
</evidence>
<comment type="cofactor">
    <cofactor evidence="1">
        <name>heme c</name>
        <dbReference type="ChEBI" id="CHEBI:61717"/>
    </cofactor>
</comment>
<dbReference type="PANTHER" id="PTHR35038:SF8">
    <property type="entry name" value="C-TYPE POLYHEME CYTOCHROME OMCC"/>
    <property type="match status" value="1"/>
</dbReference>
<evidence type="ECO:0000256" key="3">
    <source>
        <dbReference type="ARBA" id="ARBA00022448"/>
    </source>
</evidence>
<sequence>MNNHIWRPLYVVLALVAVILLVRAVYVPKDFGVHGGEGYMYGWYREGNVQEWKEWPSNYRTQSYCAECHFDQTEALVAAGHAAIQCENCHGPALDHPNEPAVLTIDRGRDQCLRCHARLPYPGSDRKHLPGIEPDQHNPGMACVDCHNPHNPSLEDM</sequence>
<comment type="subcellular location">
    <subcellularLocation>
        <location evidence="2">Cell envelope</location>
    </subcellularLocation>
</comment>
<evidence type="ECO:0000256" key="5">
    <source>
        <dbReference type="ARBA" id="ARBA00022723"/>
    </source>
</evidence>
<keyword evidence="11" id="KW-1185">Reference proteome</keyword>
<feature type="domain" description="Tetrahaem cytochrome" evidence="9">
    <location>
        <begin position="82"/>
        <end position="153"/>
    </location>
</feature>
<dbReference type="PANTHER" id="PTHR35038">
    <property type="entry name" value="DISSIMILATORY SULFITE REDUCTASE SIRA"/>
    <property type="match status" value="1"/>
</dbReference>
<keyword evidence="5" id="KW-0479">Metal-binding</keyword>
<keyword evidence="7" id="KW-0249">Electron transport</keyword>
<proteinExistence type="predicted"/>
<keyword evidence="8" id="KW-0408">Iron</keyword>
<dbReference type="Gene3D" id="1.10.1130.10">
    <property type="entry name" value="Flavocytochrome C3, Chain A"/>
    <property type="match status" value="1"/>
</dbReference>
<evidence type="ECO:0000256" key="8">
    <source>
        <dbReference type="ARBA" id="ARBA00023004"/>
    </source>
</evidence>
<evidence type="ECO:0000256" key="2">
    <source>
        <dbReference type="ARBA" id="ARBA00004196"/>
    </source>
</evidence>
<dbReference type="Pfam" id="PF14537">
    <property type="entry name" value="Cytochrom_c3_2"/>
    <property type="match status" value="1"/>
</dbReference>
<dbReference type="InterPro" id="IPR012286">
    <property type="entry name" value="Tetrahaem_cytochrome"/>
</dbReference>
<evidence type="ECO:0000256" key="1">
    <source>
        <dbReference type="ARBA" id="ARBA00001926"/>
    </source>
</evidence>
<dbReference type="SUPFAM" id="SSF48695">
    <property type="entry name" value="Multiheme cytochromes"/>
    <property type="match status" value="1"/>
</dbReference>
<evidence type="ECO:0000313" key="10">
    <source>
        <dbReference type="EMBL" id="UWZ78011.1"/>
    </source>
</evidence>
<name>A0ABY5ZH45_9BACT</name>
<dbReference type="Proteomes" id="UP001060414">
    <property type="component" value="Chromosome"/>
</dbReference>
<accession>A0ABY5ZH45</accession>
<dbReference type="InterPro" id="IPR036280">
    <property type="entry name" value="Multihaem_cyt_sf"/>
</dbReference>
<organism evidence="10 11">
    <name type="scientific">Geoalkalibacter halelectricus</name>
    <dbReference type="NCBI Taxonomy" id="2847045"/>
    <lineage>
        <taxon>Bacteria</taxon>
        <taxon>Pseudomonadati</taxon>
        <taxon>Thermodesulfobacteriota</taxon>
        <taxon>Desulfuromonadia</taxon>
        <taxon>Desulfuromonadales</taxon>
        <taxon>Geoalkalibacteraceae</taxon>
        <taxon>Geoalkalibacter</taxon>
    </lineage>
</organism>
<reference evidence="10" key="1">
    <citation type="journal article" date="2022" name="Environ. Microbiol.">
        <title>Geoalkalibacter halelectricus SAP #1 sp. nov. possessing extracellular electron transfer and mineral#reducing capabilities from a haloalkaline environment.</title>
        <authorList>
            <person name="Yadav S."/>
            <person name="Singh R."/>
            <person name="Sundharam S.S."/>
            <person name="Chaudhary S."/>
            <person name="Krishnamurthi S."/>
            <person name="Patil S.A."/>
        </authorList>
    </citation>
    <scope>NUCLEOTIDE SEQUENCE</scope>
    <source>
        <strain evidence="10">SAP-1</strain>
    </source>
</reference>
<evidence type="ECO:0000256" key="4">
    <source>
        <dbReference type="ARBA" id="ARBA00022617"/>
    </source>
</evidence>
<dbReference type="InterPro" id="IPR051829">
    <property type="entry name" value="Multiheme_Cytochr_ET"/>
</dbReference>
<evidence type="ECO:0000313" key="11">
    <source>
        <dbReference type="Proteomes" id="UP001060414"/>
    </source>
</evidence>
<dbReference type="EMBL" id="CP092109">
    <property type="protein sequence ID" value="UWZ78011.1"/>
    <property type="molecule type" value="Genomic_DNA"/>
</dbReference>
<protein>
    <submittedName>
        <fullName evidence="10">Cytochrome c3 family protein</fullName>
    </submittedName>
</protein>
<gene>
    <name evidence="10" type="ORF">L9S41_09885</name>
</gene>